<feature type="region of interest" description="Disordered" evidence="2">
    <location>
        <begin position="296"/>
        <end position="317"/>
    </location>
</feature>
<evidence type="ECO:0000256" key="2">
    <source>
        <dbReference type="SAM" id="MobiDB-lite"/>
    </source>
</evidence>
<feature type="compositionally biased region" description="Polar residues" evidence="2">
    <location>
        <begin position="307"/>
        <end position="317"/>
    </location>
</feature>
<protein>
    <submittedName>
        <fullName evidence="5">THUMP domain-containing protein 1-like</fullName>
    </submittedName>
</protein>
<reference evidence="5" key="1">
    <citation type="submission" date="2025-08" db="UniProtKB">
        <authorList>
            <consortium name="RefSeq"/>
        </authorList>
    </citation>
    <scope>IDENTIFICATION</scope>
</reference>
<organism evidence="4 5">
    <name type="scientific">Priapulus caudatus</name>
    <name type="common">Priapulid worm</name>
    <dbReference type="NCBI Taxonomy" id="37621"/>
    <lineage>
        <taxon>Eukaryota</taxon>
        <taxon>Metazoa</taxon>
        <taxon>Ecdysozoa</taxon>
        <taxon>Scalidophora</taxon>
        <taxon>Priapulida</taxon>
        <taxon>Priapulimorpha</taxon>
        <taxon>Priapulimorphida</taxon>
        <taxon>Priapulidae</taxon>
        <taxon>Priapulus</taxon>
    </lineage>
</organism>
<dbReference type="InterPro" id="IPR040183">
    <property type="entry name" value="THUMPD1-like"/>
</dbReference>
<name>A0ABM1DRE4_PRICU</name>
<dbReference type="GeneID" id="106805448"/>
<feature type="domain" description="THUMP" evidence="3">
    <location>
        <begin position="39"/>
        <end position="141"/>
    </location>
</feature>
<dbReference type="SUPFAM" id="SSF143437">
    <property type="entry name" value="THUMP domain-like"/>
    <property type="match status" value="1"/>
</dbReference>
<feature type="compositionally biased region" description="Basic residues" evidence="2">
    <location>
        <begin position="51"/>
        <end position="60"/>
    </location>
</feature>
<dbReference type="Pfam" id="PF02926">
    <property type="entry name" value="THUMP"/>
    <property type="match status" value="1"/>
</dbReference>
<feature type="region of interest" description="Disordered" evidence="2">
    <location>
        <begin position="1"/>
        <end position="30"/>
    </location>
</feature>
<dbReference type="Gene3D" id="3.30.2300.10">
    <property type="entry name" value="THUMP superfamily"/>
    <property type="match status" value="1"/>
</dbReference>
<feature type="region of interest" description="Disordered" evidence="2">
    <location>
        <begin position="44"/>
        <end position="63"/>
    </location>
</feature>
<feature type="region of interest" description="Disordered" evidence="2">
    <location>
        <begin position="159"/>
        <end position="246"/>
    </location>
</feature>
<keyword evidence="4" id="KW-1185">Reference proteome</keyword>
<proteinExistence type="predicted"/>
<gene>
    <name evidence="5" type="primary">LOC106805448</name>
</gene>
<sequence>MSSQRTPYGPEDVDCLGGRRRATQDGRSRARMNTYEVEALQADAAATRSGTHSRRVHRTCPRPPDHAVRSEIWRAALGDGRTFGVVFRSRYNHTLRRDDVVRSLAEVVAEKNAAHRVDLANPQLAVVVEVVANVCCLSVLTDYARFRKYNLSELYGETRRRQADEAPSDAGKAESGERKDAEDAGKALGEGRDGEAAGDAGTGQDRDGNEAGEGRKNMEAEEGGENMEAGGDASPNDCGDENGEAVDEALVVTTKLDAGDGMLREICDEEKSKSVDETLVISNNAVKLDAKDETLGKNCDKEKSESANETLATDTVT</sequence>
<dbReference type="PANTHER" id="PTHR13452">
    <property type="entry name" value="THUMP DOMAIN CONTAINING PROTEIN 1-RELATED"/>
    <property type="match status" value="1"/>
</dbReference>
<evidence type="ECO:0000313" key="5">
    <source>
        <dbReference type="RefSeq" id="XP_014662515.1"/>
    </source>
</evidence>
<dbReference type="RefSeq" id="XP_014662515.1">
    <property type="nucleotide sequence ID" value="XM_014807029.1"/>
</dbReference>
<dbReference type="PROSITE" id="PS51165">
    <property type="entry name" value="THUMP"/>
    <property type="match status" value="1"/>
</dbReference>
<dbReference type="InterPro" id="IPR004114">
    <property type="entry name" value="THUMP_dom"/>
</dbReference>
<evidence type="ECO:0000259" key="3">
    <source>
        <dbReference type="PROSITE" id="PS51165"/>
    </source>
</evidence>
<dbReference type="PANTHER" id="PTHR13452:SF10">
    <property type="entry name" value="THUMP DOMAIN-CONTAINING PROTEIN 1"/>
    <property type="match status" value="1"/>
</dbReference>
<evidence type="ECO:0000256" key="1">
    <source>
        <dbReference type="PROSITE-ProRule" id="PRU00529"/>
    </source>
</evidence>
<dbReference type="Proteomes" id="UP000695022">
    <property type="component" value="Unplaced"/>
</dbReference>
<accession>A0ABM1DRE4</accession>
<feature type="compositionally biased region" description="Basic and acidic residues" evidence="2">
    <location>
        <begin position="296"/>
        <end position="306"/>
    </location>
</feature>
<feature type="compositionally biased region" description="Basic and acidic residues" evidence="2">
    <location>
        <begin position="171"/>
        <end position="195"/>
    </location>
</feature>
<feature type="compositionally biased region" description="Basic and acidic residues" evidence="2">
    <location>
        <begin position="204"/>
        <end position="219"/>
    </location>
</feature>
<evidence type="ECO:0000313" key="4">
    <source>
        <dbReference type="Proteomes" id="UP000695022"/>
    </source>
</evidence>
<keyword evidence="1" id="KW-0694">RNA-binding</keyword>